<evidence type="ECO:0000256" key="1">
    <source>
        <dbReference type="ARBA" id="ARBA00000098"/>
    </source>
</evidence>
<dbReference type="SUPFAM" id="SSF63737">
    <property type="entry name" value="Leukotriene A4 hydrolase N-terminal domain"/>
    <property type="match status" value="1"/>
</dbReference>
<dbReference type="InterPro" id="IPR014782">
    <property type="entry name" value="Peptidase_M1_dom"/>
</dbReference>
<dbReference type="Proteomes" id="UP001239019">
    <property type="component" value="Unassembled WGS sequence"/>
</dbReference>
<evidence type="ECO:0000256" key="6">
    <source>
        <dbReference type="ARBA" id="ARBA00022438"/>
    </source>
</evidence>
<evidence type="ECO:0000256" key="2">
    <source>
        <dbReference type="ARBA" id="ARBA00001947"/>
    </source>
</evidence>
<dbReference type="EC" id="3.4.11.2" evidence="4 12"/>
<dbReference type="PANTHER" id="PTHR46322:SF1">
    <property type="entry name" value="PUROMYCIN-SENSITIVE AMINOPEPTIDASE"/>
    <property type="match status" value="1"/>
</dbReference>
<dbReference type="CDD" id="cd09600">
    <property type="entry name" value="M1_APN"/>
    <property type="match status" value="1"/>
</dbReference>
<keyword evidence="10" id="KW-0862">Zinc</keyword>
<protein>
    <recommendedName>
        <fullName evidence="5 12">Aminopeptidase N</fullName>
        <ecNumber evidence="4 12">3.4.11.2</ecNumber>
    </recommendedName>
</protein>
<evidence type="ECO:0000256" key="11">
    <source>
        <dbReference type="ARBA" id="ARBA00023049"/>
    </source>
</evidence>
<dbReference type="InterPro" id="IPR038438">
    <property type="entry name" value="PepN_Ig-like_sf"/>
</dbReference>
<sequence length="878" mass="99409">MRGDQSRVIRLSEYSPPAWLVDRVDLRFELDAEKTRVHNRMALRRNPELPPQRLVLDGEGLALESLHLDGQALGAGDYELSDDSLELETDRDELVLEVVNTIHPAANTALEGLYQSADFLLTQCEAEGFRKITWYPDRPDVMSEFRVRLEADKTRYPVLLSNGNPDESGELSGGRHFAEWHDPHPKPSYLFALVAGDLGCIEQDYTTAEGRPVRLRVYAEHRNMDQCDFALESLVNAMRWDEERFGLSYDLDVYNIVATDDFNMGAMENKGLNIFNSRFVLARPDTATDDDYLGIESVIGHEYFHNWTGNRVTCRDWFQLSLKEGLTVFRDQEFSSDRQSRAVKRIEDVRLLRSAQFPEDAGPMAHPVRPPEYEEINNFYTATVYIKGAEVLRMYHSLLGEAGFQKGMHLYFQRHDGQAVTTDDFLAAMADANDVDLSQFARWYEQAGTPVVSVREDWDEAAARYTLTLSQHTPDTAGQTGKQPFFIPVRMGLLDGQGQAMDLNRDGQPLGRDTVLALTEREQSFTFDEVHERPVPSLLRGFSAPVKLDHDQDDAALAHLMAHDDDDFNRWDAGQRLASRAILAAHEAILEGRPAAFPESIDRAFAALLADDKADPGLRAEAFKLPTEVWLAEQVEVVDPGAIAEARDALKAHLAERFRDDWRRLHEATRVSGPYRVTPEAIQQRKLNAVALDYLICDAGQADLERARQCFDEADNMSEQMAALRAIVLNGQSLSDQVLDAFYTQWQSQPLVVDKWFALQAMREDGDVLARVRELREHPAFSIRNPNKVRALFGSFANGNRRAFHARDGQAYEMMADVVLEVDALNPSIAARLVSVFNPWRRFEPVRRERMQAQIQRIAAADGLSRDVGEIVRRALAE</sequence>
<evidence type="ECO:0000259" key="16">
    <source>
        <dbReference type="Pfam" id="PF17900"/>
    </source>
</evidence>
<evidence type="ECO:0000256" key="7">
    <source>
        <dbReference type="ARBA" id="ARBA00022670"/>
    </source>
</evidence>
<evidence type="ECO:0000256" key="9">
    <source>
        <dbReference type="ARBA" id="ARBA00022801"/>
    </source>
</evidence>
<organism evidence="17 18">
    <name type="scientific">Natronospira bacteriovora</name>
    <dbReference type="NCBI Taxonomy" id="3069753"/>
    <lineage>
        <taxon>Bacteria</taxon>
        <taxon>Pseudomonadati</taxon>
        <taxon>Pseudomonadota</taxon>
        <taxon>Gammaproteobacteria</taxon>
        <taxon>Natronospirales</taxon>
        <taxon>Natronospiraceae</taxon>
        <taxon>Natronospira</taxon>
    </lineage>
</organism>
<dbReference type="Pfam" id="PF17900">
    <property type="entry name" value="Peptidase_M1_N"/>
    <property type="match status" value="1"/>
</dbReference>
<evidence type="ECO:0000313" key="18">
    <source>
        <dbReference type="Proteomes" id="UP001239019"/>
    </source>
</evidence>
<evidence type="ECO:0000256" key="4">
    <source>
        <dbReference type="ARBA" id="ARBA00012564"/>
    </source>
</evidence>
<dbReference type="SUPFAM" id="SSF55486">
    <property type="entry name" value="Metalloproteases ('zincins'), catalytic domain"/>
    <property type="match status" value="1"/>
</dbReference>
<dbReference type="Pfam" id="PF01433">
    <property type="entry name" value="Peptidase_M1"/>
    <property type="match status" value="1"/>
</dbReference>
<evidence type="ECO:0000256" key="3">
    <source>
        <dbReference type="ARBA" id="ARBA00010136"/>
    </source>
</evidence>
<dbReference type="GO" id="GO:0016285">
    <property type="term" value="F:alanyl aminopeptidase activity"/>
    <property type="evidence" value="ECO:0007669"/>
    <property type="project" value="UniProtKB-EC"/>
</dbReference>
<comment type="catalytic activity">
    <reaction evidence="1">
        <text>Release of an N-terminal amino acid, Xaa-|-Yaa- from a peptide, amide or arylamide. Xaa is preferably Ala, but may be most amino acids including Pro (slow action). When a terminal hydrophobic residue is followed by a prolyl residue, the two may be released as an intact Xaa-Pro dipeptide.</text>
        <dbReference type="EC" id="3.4.11.2"/>
    </reaction>
</comment>
<dbReference type="Gene3D" id="1.25.50.10">
    <property type="entry name" value="Peptidase M1, alanyl aminopeptidase, C-terminal domain"/>
    <property type="match status" value="1"/>
</dbReference>
<dbReference type="Gene3D" id="2.60.40.1730">
    <property type="entry name" value="tricorn interacting facor f3 domain"/>
    <property type="match status" value="1"/>
</dbReference>
<keyword evidence="6 17" id="KW-0031">Aminopeptidase</keyword>
<dbReference type="PANTHER" id="PTHR46322">
    <property type="entry name" value="PUROMYCIN-SENSITIVE AMINOPEPTIDASE"/>
    <property type="match status" value="1"/>
</dbReference>
<evidence type="ECO:0000313" key="17">
    <source>
        <dbReference type="EMBL" id="MDQ2070060.1"/>
    </source>
</evidence>
<keyword evidence="9 17" id="KW-0378">Hydrolase</keyword>
<feature type="domain" description="Peptidase M1 membrane alanine aminopeptidase" evidence="13">
    <location>
        <begin position="229"/>
        <end position="442"/>
    </location>
</feature>
<dbReference type="InterPro" id="IPR027268">
    <property type="entry name" value="Peptidase_M4/M1_CTD_sf"/>
</dbReference>
<dbReference type="InterPro" id="IPR035414">
    <property type="entry name" value="Peptidase_M1_pepN_Ig-like"/>
</dbReference>
<comment type="cofactor">
    <cofactor evidence="2">
        <name>Zn(2+)</name>
        <dbReference type="ChEBI" id="CHEBI:29105"/>
    </cofactor>
</comment>
<keyword evidence="7" id="KW-0645">Protease</keyword>
<dbReference type="Pfam" id="PF11940">
    <property type="entry name" value="DUF3458"/>
    <property type="match status" value="1"/>
</dbReference>
<evidence type="ECO:0000256" key="8">
    <source>
        <dbReference type="ARBA" id="ARBA00022723"/>
    </source>
</evidence>
<dbReference type="InterPro" id="IPR024601">
    <property type="entry name" value="Peptidase_M1_pepN_C"/>
</dbReference>
<dbReference type="Gene3D" id="1.10.390.10">
    <property type="entry name" value="Neutral Protease Domain 2"/>
    <property type="match status" value="1"/>
</dbReference>
<dbReference type="Gene3D" id="2.60.40.1840">
    <property type="match status" value="1"/>
</dbReference>
<proteinExistence type="inferred from homology"/>
<accession>A0ABU0W9E8</accession>
<name>A0ABU0W9E8_9GAMM</name>
<dbReference type="InterPro" id="IPR045357">
    <property type="entry name" value="Aminopeptidase_N-like_N"/>
</dbReference>
<keyword evidence="18" id="KW-1185">Reference proteome</keyword>
<dbReference type="InterPro" id="IPR037144">
    <property type="entry name" value="Peptidase_M1_pepN_C_sf"/>
</dbReference>
<evidence type="ECO:0000256" key="10">
    <source>
        <dbReference type="ARBA" id="ARBA00022833"/>
    </source>
</evidence>
<evidence type="ECO:0000259" key="15">
    <source>
        <dbReference type="Pfam" id="PF17432"/>
    </source>
</evidence>
<dbReference type="PRINTS" id="PR00756">
    <property type="entry name" value="ALADIPTASE"/>
</dbReference>
<keyword evidence="11" id="KW-0482">Metalloprotease</keyword>
<evidence type="ECO:0000256" key="12">
    <source>
        <dbReference type="NCBIfam" id="TIGR02414"/>
    </source>
</evidence>
<dbReference type="InterPro" id="IPR042097">
    <property type="entry name" value="Aminopeptidase_N-like_N_sf"/>
</dbReference>
<feature type="domain" description="Peptidase M1 alanyl aminopeptidase Ig-like fold" evidence="14">
    <location>
        <begin position="448"/>
        <end position="550"/>
    </location>
</feature>
<keyword evidence="8" id="KW-0479">Metal-binding</keyword>
<gene>
    <name evidence="17" type="primary">pepN</name>
    <name evidence="17" type="ORF">RBH19_09245</name>
</gene>
<dbReference type="InterPro" id="IPR001930">
    <property type="entry name" value="Peptidase_M1"/>
</dbReference>
<dbReference type="Gene3D" id="3.30.2010.30">
    <property type="match status" value="1"/>
</dbReference>
<dbReference type="Pfam" id="PF17432">
    <property type="entry name" value="DUF3458_C"/>
    <property type="match status" value="1"/>
</dbReference>
<feature type="domain" description="Peptidase M1 alanyl aminopeptidase C-terminal" evidence="15">
    <location>
        <begin position="554"/>
        <end position="877"/>
    </location>
</feature>
<comment type="similarity">
    <text evidence="3">Belongs to the peptidase M1 family.</text>
</comment>
<evidence type="ECO:0000256" key="5">
    <source>
        <dbReference type="ARBA" id="ARBA00015611"/>
    </source>
</evidence>
<comment type="caution">
    <text evidence="17">The sequence shown here is derived from an EMBL/GenBank/DDBJ whole genome shotgun (WGS) entry which is preliminary data.</text>
</comment>
<evidence type="ECO:0000259" key="13">
    <source>
        <dbReference type="Pfam" id="PF01433"/>
    </source>
</evidence>
<feature type="domain" description="Aminopeptidase N-like N-terminal" evidence="16">
    <location>
        <begin position="102"/>
        <end position="190"/>
    </location>
</feature>
<dbReference type="NCBIfam" id="TIGR02414">
    <property type="entry name" value="pepN_proteo"/>
    <property type="match status" value="1"/>
</dbReference>
<reference evidence="17 18" key="1">
    <citation type="submission" date="2023-08" db="EMBL/GenBank/DDBJ databases">
        <title>Whole-genome sequencing of halo(alkali)philic microorganisms from hypersaline lakes.</title>
        <authorList>
            <person name="Sorokin D.Y."/>
            <person name="Abbas B."/>
            <person name="Merkel A.Y."/>
        </authorList>
    </citation>
    <scope>NUCLEOTIDE SEQUENCE [LARGE SCALE GENOMIC DNA]</scope>
    <source>
        <strain evidence="17 18">AB-CW4</strain>
    </source>
</reference>
<evidence type="ECO:0000259" key="14">
    <source>
        <dbReference type="Pfam" id="PF11940"/>
    </source>
</evidence>
<dbReference type="EMBL" id="JAVDDT010000005">
    <property type="protein sequence ID" value="MDQ2070060.1"/>
    <property type="molecule type" value="Genomic_DNA"/>
</dbReference>
<dbReference type="RefSeq" id="WP_306728557.1">
    <property type="nucleotide sequence ID" value="NZ_JAVDDT010000005.1"/>
</dbReference>
<dbReference type="InterPro" id="IPR012779">
    <property type="entry name" value="Peptidase_M1_pepN"/>
</dbReference>